<gene>
    <name evidence="5" type="ORF">GCM10007063_31780</name>
</gene>
<dbReference type="PANTHER" id="PTHR43104:SF2">
    <property type="entry name" value="L-2-HYDROXYGLUTARATE DEHYDROGENASE, MITOCHONDRIAL"/>
    <property type="match status" value="1"/>
</dbReference>
<dbReference type="EMBL" id="BMNQ01000070">
    <property type="protein sequence ID" value="GGK06881.1"/>
    <property type="molecule type" value="Genomic_DNA"/>
</dbReference>
<dbReference type="PANTHER" id="PTHR43104">
    <property type="entry name" value="L-2-HYDROXYGLUTARATE DEHYDROGENASE, MITOCHONDRIAL"/>
    <property type="match status" value="1"/>
</dbReference>
<dbReference type="Proteomes" id="UP000658382">
    <property type="component" value="Unassembled WGS sequence"/>
</dbReference>
<keyword evidence="6" id="KW-1185">Reference proteome</keyword>
<sequence>MTVIKKYIIHHDSDNKEIHRLSIFSRFLGVHFTRLIDGRVLVGPNAVLSFKREGYKKGNFLWKDTLETLTFSGFWKIAGKNMYEGAKEIYRSYNKSSFVRDVQRFIPDIKTDDLVPAESGVRAQALDSNGDLLDDFAIIKNKHAIHVLNAPSPAATASIEIGDIIVNYINDY</sequence>
<dbReference type="RefSeq" id="WP_188634094.1">
    <property type="nucleotide sequence ID" value="NZ_BMNQ01000070.1"/>
</dbReference>
<keyword evidence="2" id="KW-0285">Flavoprotein</keyword>
<keyword evidence="3" id="KW-0274">FAD</keyword>
<name>A0A917V121_9BACI</name>
<organism evidence="5 6">
    <name type="scientific">Lentibacillus kapialis</name>
    <dbReference type="NCBI Taxonomy" id="340214"/>
    <lineage>
        <taxon>Bacteria</taxon>
        <taxon>Bacillati</taxon>
        <taxon>Bacillota</taxon>
        <taxon>Bacilli</taxon>
        <taxon>Bacillales</taxon>
        <taxon>Bacillaceae</taxon>
        <taxon>Lentibacillus</taxon>
    </lineage>
</organism>
<protein>
    <recommendedName>
        <fullName evidence="7">FAD dependent oxidoreductase domain-containing protein</fullName>
    </recommendedName>
</protein>
<evidence type="ECO:0000313" key="6">
    <source>
        <dbReference type="Proteomes" id="UP000658382"/>
    </source>
</evidence>
<proteinExistence type="predicted"/>
<evidence type="ECO:0008006" key="7">
    <source>
        <dbReference type="Google" id="ProtNLM"/>
    </source>
</evidence>
<reference evidence="5" key="1">
    <citation type="journal article" date="2014" name="Int. J. Syst. Evol. Microbiol.">
        <title>Complete genome sequence of Corynebacterium casei LMG S-19264T (=DSM 44701T), isolated from a smear-ripened cheese.</title>
        <authorList>
            <consortium name="US DOE Joint Genome Institute (JGI-PGF)"/>
            <person name="Walter F."/>
            <person name="Albersmeier A."/>
            <person name="Kalinowski J."/>
            <person name="Ruckert C."/>
        </authorList>
    </citation>
    <scope>NUCLEOTIDE SEQUENCE</scope>
    <source>
        <strain evidence="5">JCM 12580</strain>
    </source>
</reference>
<evidence type="ECO:0000256" key="3">
    <source>
        <dbReference type="ARBA" id="ARBA00022827"/>
    </source>
</evidence>
<comment type="caution">
    <text evidence="5">The sequence shown here is derived from an EMBL/GenBank/DDBJ whole genome shotgun (WGS) entry which is preliminary data.</text>
</comment>
<comment type="cofactor">
    <cofactor evidence="1">
        <name>FAD</name>
        <dbReference type="ChEBI" id="CHEBI:57692"/>
    </cofactor>
</comment>
<reference evidence="5" key="2">
    <citation type="submission" date="2020-09" db="EMBL/GenBank/DDBJ databases">
        <authorList>
            <person name="Sun Q."/>
            <person name="Ohkuma M."/>
        </authorList>
    </citation>
    <scope>NUCLEOTIDE SEQUENCE</scope>
    <source>
        <strain evidence="5">JCM 12580</strain>
    </source>
</reference>
<keyword evidence="4" id="KW-0560">Oxidoreductase</keyword>
<dbReference type="GO" id="GO:0047545">
    <property type="term" value="F:(S)-2-hydroxyglutarate dehydrogenase activity"/>
    <property type="evidence" value="ECO:0007669"/>
    <property type="project" value="TreeGrafter"/>
</dbReference>
<evidence type="ECO:0000256" key="1">
    <source>
        <dbReference type="ARBA" id="ARBA00001974"/>
    </source>
</evidence>
<dbReference type="Gene3D" id="3.30.9.10">
    <property type="entry name" value="D-Amino Acid Oxidase, subunit A, domain 2"/>
    <property type="match status" value="1"/>
</dbReference>
<dbReference type="AlphaFoldDB" id="A0A917V121"/>
<dbReference type="GO" id="GO:0005737">
    <property type="term" value="C:cytoplasm"/>
    <property type="evidence" value="ECO:0007669"/>
    <property type="project" value="TreeGrafter"/>
</dbReference>
<evidence type="ECO:0000313" key="5">
    <source>
        <dbReference type="EMBL" id="GGK06881.1"/>
    </source>
</evidence>
<accession>A0A917V121</accession>
<evidence type="ECO:0000256" key="4">
    <source>
        <dbReference type="ARBA" id="ARBA00023002"/>
    </source>
</evidence>
<evidence type="ECO:0000256" key="2">
    <source>
        <dbReference type="ARBA" id="ARBA00022630"/>
    </source>
</evidence>